<organism evidence="4 6">
    <name type="scientific">Rhizobium tibeticum</name>
    <dbReference type="NCBI Taxonomy" id="501024"/>
    <lineage>
        <taxon>Bacteria</taxon>
        <taxon>Pseudomonadati</taxon>
        <taxon>Pseudomonadota</taxon>
        <taxon>Alphaproteobacteria</taxon>
        <taxon>Hyphomicrobiales</taxon>
        <taxon>Rhizobiaceae</taxon>
        <taxon>Rhizobium/Agrobacterium group</taxon>
        <taxon>Rhizobium</taxon>
    </lineage>
</organism>
<dbReference type="InterPro" id="IPR029058">
    <property type="entry name" value="AB_hydrolase_fold"/>
</dbReference>
<evidence type="ECO:0000313" key="4">
    <source>
        <dbReference type="EMBL" id="SEI18987.1"/>
    </source>
</evidence>
<dbReference type="Gene3D" id="3.40.50.1820">
    <property type="entry name" value="alpha/beta hydrolase"/>
    <property type="match status" value="1"/>
</dbReference>
<reference evidence="5 7" key="3">
    <citation type="submission" date="2016-10" db="EMBL/GenBank/DDBJ databases">
        <authorList>
            <person name="Varghese N."/>
            <person name="Submissions S."/>
        </authorList>
    </citation>
    <scope>NUCLEOTIDE SEQUENCE [LARGE SCALE GENOMIC DNA]</scope>
    <source>
        <strain evidence="5 7">CGMCC 1.7071</strain>
    </source>
</reference>
<keyword evidence="7" id="KW-1185">Reference proteome</keyword>
<evidence type="ECO:0000313" key="7">
    <source>
        <dbReference type="Proteomes" id="UP000198939"/>
    </source>
</evidence>
<dbReference type="EC" id="3.8.1.5" evidence="4"/>
<sequence>MRSLIMCLMLATASMTAATMVSALPAHAATDVRETPVPIHYRTAKIEGLDIFYREAGPADAPVVLLLHGFPTSSHMFRNLIPLLADRYHVIAPDYPGYGQSASPDRSKFAYTFGGVANIVERLLDHLAVKSYTMYVMDYGAPVGYRLALKHPERVSALIIQNGNAYDEGLKEFWDPIKTYWSDGSEKSREALSGLVTLETTKFQYTDGMEDVSRISPDNWVHDQALLDRPGNKDIQLDMLYDYRTNAPLYPAFQSFFRERKPPTLIVWGKNDYIFPEAGAHPYLKDLPDAEIHILNSGHFLLEEKLDVAAPLINDFLDRNVAKK</sequence>
<dbReference type="PRINTS" id="PR00111">
    <property type="entry name" value="ABHYDROLASE"/>
</dbReference>
<dbReference type="GO" id="GO:0018786">
    <property type="term" value="F:haloalkane dehalogenase activity"/>
    <property type="evidence" value="ECO:0007669"/>
    <property type="project" value="UniProtKB-EC"/>
</dbReference>
<name>A0A1H8VJK3_9HYPH</name>
<keyword evidence="2" id="KW-0732">Signal</keyword>
<evidence type="ECO:0000313" key="5">
    <source>
        <dbReference type="EMBL" id="SEP15551.1"/>
    </source>
</evidence>
<dbReference type="EMBL" id="FNXB01000054">
    <property type="protein sequence ID" value="SEI18987.1"/>
    <property type="molecule type" value="Genomic_DNA"/>
</dbReference>
<dbReference type="InterPro" id="IPR000073">
    <property type="entry name" value="AB_hydrolase_1"/>
</dbReference>
<dbReference type="SUPFAM" id="SSF53474">
    <property type="entry name" value="alpha/beta-Hydrolases"/>
    <property type="match status" value="1"/>
</dbReference>
<feature type="signal peptide" evidence="2">
    <location>
        <begin position="1"/>
        <end position="28"/>
    </location>
</feature>
<dbReference type="Pfam" id="PF00561">
    <property type="entry name" value="Abhydrolase_1"/>
    <property type="match status" value="1"/>
</dbReference>
<evidence type="ECO:0000256" key="1">
    <source>
        <dbReference type="ARBA" id="ARBA00022801"/>
    </source>
</evidence>
<dbReference type="AlphaFoldDB" id="A0A1H8VJK3"/>
<dbReference type="PANTHER" id="PTHR42977:SF3">
    <property type="entry name" value="AB HYDROLASE-1 DOMAIN-CONTAINING PROTEIN"/>
    <property type="match status" value="1"/>
</dbReference>
<reference evidence="4" key="2">
    <citation type="submission" date="2016-10" db="EMBL/GenBank/DDBJ databases">
        <authorList>
            <person name="de Groot N.N."/>
        </authorList>
    </citation>
    <scope>NUCLEOTIDE SEQUENCE [LARGE SCALE GENOMIC DNA]</scope>
    <source>
        <strain evidence="4">CCBAU85039</strain>
    </source>
</reference>
<keyword evidence="1 4" id="KW-0378">Hydrolase</keyword>
<dbReference type="InterPro" id="IPR051340">
    <property type="entry name" value="Haloalkane_dehalogenase"/>
</dbReference>
<feature type="domain" description="AB hydrolase-1" evidence="3">
    <location>
        <begin position="62"/>
        <end position="305"/>
    </location>
</feature>
<dbReference type="Proteomes" id="UP000183063">
    <property type="component" value="Unassembled WGS sequence"/>
</dbReference>
<accession>A0A1H8VJK3</accession>
<reference evidence="6" key="1">
    <citation type="submission" date="2016-10" db="EMBL/GenBank/DDBJ databases">
        <authorList>
            <person name="Wibberg D."/>
        </authorList>
    </citation>
    <scope>NUCLEOTIDE SEQUENCE [LARGE SCALE GENOMIC DNA]</scope>
</reference>
<evidence type="ECO:0000259" key="3">
    <source>
        <dbReference type="Pfam" id="PF00561"/>
    </source>
</evidence>
<evidence type="ECO:0000313" key="6">
    <source>
        <dbReference type="Proteomes" id="UP000183063"/>
    </source>
</evidence>
<dbReference type="EMBL" id="FOCV01000043">
    <property type="protein sequence ID" value="SEP15551.1"/>
    <property type="molecule type" value="Genomic_DNA"/>
</dbReference>
<dbReference type="OrthoDB" id="9799612at2"/>
<dbReference type="Proteomes" id="UP000198939">
    <property type="component" value="Unassembled WGS sequence"/>
</dbReference>
<dbReference type="RefSeq" id="WP_072381232.1">
    <property type="nucleotide sequence ID" value="NZ_FNXB01000054.1"/>
</dbReference>
<dbReference type="GO" id="GO:0004301">
    <property type="term" value="F:epoxide hydrolase activity"/>
    <property type="evidence" value="ECO:0007669"/>
    <property type="project" value="TreeGrafter"/>
</dbReference>
<evidence type="ECO:0000256" key="2">
    <source>
        <dbReference type="SAM" id="SignalP"/>
    </source>
</evidence>
<feature type="chain" id="PRO_5030029915" evidence="2">
    <location>
        <begin position="29"/>
        <end position="324"/>
    </location>
</feature>
<protein>
    <submittedName>
        <fullName evidence="4">Haloalkane dehalogenase</fullName>
        <ecNumber evidence="4">3.8.1.5</ecNumber>
    </submittedName>
    <submittedName>
        <fullName evidence="5">Pimeloyl-ACP methyl ester carboxylesterase</fullName>
    </submittedName>
</protein>
<dbReference type="FunFam" id="3.40.50.1820:FF:000173">
    <property type="entry name" value="Alpha/beta hydrolase"/>
    <property type="match status" value="1"/>
</dbReference>
<gene>
    <name evidence="4" type="primary">dhaA_2</name>
    <name evidence="4" type="ORF">RTCCBAU85039_6051</name>
    <name evidence="5" type="ORF">SAMN05216228_104334</name>
</gene>
<dbReference type="InterPro" id="IPR000639">
    <property type="entry name" value="Epox_hydrolase-like"/>
</dbReference>
<dbReference type="PANTHER" id="PTHR42977">
    <property type="entry name" value="HYDROLASE-RELATED"/>
    <property type="match status" value="1"/>
</dbReference>
<dbReference type="STRING" id="501024.RTCCBAU85039_6051"/>
<proteinExistence type="predicted"/>
<dbReference type="PRINTS" id="PR00412">
    <property type="entry name" value="EPOXHYDRLASE"/>
</dbReference>